<dbReference type="PANTHER" id="PTHR33452">
    <property type="entry name" value="OXIDOREDUCTASE CATD-RELATED"/>
    <property type="match status" value="1"/>
</dbReference>
<dbReference type="InterPro" id="IPR032808">
    <property type="entry name" value="DoxX"/>
</dbReference>
<feature type="region of interest" description="Disordered" evidence="7">
    <location>
        <begin position="1"/>
        <end position="55"/>
    </location>
</feature>
<comment type="similarity">
    <text evidence="2">Belongs to the DoxX family.</text>
</comment>
<accession>A0A5Q3QCN3</accession>
<evidence type="ECO:0000313" key="9">
    <source>
        <dbReference type="EMBL" id="QGK71106.1"/>
    </source>
</evidence>
<keyword evidence="4 8" id="KW-0812">Transmembrane</keyword>
<evidence type="ECO:0000256" key="5">
    <source>
        <dbReference type="ARBA" id="ARBA00022989"/>
    </source>
</evidence>
<keyword evidence="10" id="KW-1185">Reference proteome</keyword>
<organism evidence="9 10">
    <name type="scientific">Allosaccharopolyspora coralli</name>
    <dbReference type="NCBI Taxonomy" id="2665642"/>
    <lineage>
        <taxon>Bacteria</taxon>
        <taxon>Bacillati</taxon>
        <taxon>Actinomycetota</taxon>
        <taxon>Actinomycetes</taxon>
        <taxon>Pseudonocardiales</taxon>
        <taxon>Pseudonocardiaceae</taxon>
        <taxon>Allosaccharopolyspora</taxon>
    </lineage>
</organism>
<feature type="transmembrane region" description="Helical" evidence="8">
    <location>
        <begin position="146"/>
        <end position="169"/>
    </location>
</feature>
<dbReference type="KEGG" id="sace:GIY23_17685"/>
<dbReference type="RefSeq" id="WP_154077683.1">
    <property type="nucleotide sequence ID" value="NZ_CP045929.1"/>
</dbReference>
<proteinExistence type="inferred from homology"/>
<dbReference type="EMBL" id="CP045929">
    <property type="protein sequence ID" value="QGK71106.1"/>
    <property type="molecule type" value="Genomic_DNA"/>
</dbReference>
<keyword evidence="3" id="KW-1003">Cell membrane</keyword>
<evidence type="ECO:0000256" key="4">
    <source>
        <dbReference type="ARBA" id="ARBA00022692"/>
    </source>
</evidence>
<evidence type="ECO:0000313" key="10">
    <source>
        <dbReference type="Proteomes" id="UP000371041"/>
    </source>
</evidence>
<evidence type="ECO:0000256" key="6">
    <source>
        <dbReference type="ARBA" id="ARBA00023136"/>
    </source>
</evidence>
<dbReference type="PANTHER" id="PTHR33452:SF1">
    <property type="entry name" value="INNER MEMBRANE PROTEIN YPHA-RELATED"/>
    <property type="match status" value="1"/>
</dbReference>
<evidence type="ECO:0000256" key="1">
    <source>
        <dbReference type="ARBA" id="ARBA00004651"/>
    </source>
</evidence>
<evidence type="ECO:0000256" key="7">
    <source>
        <dbReference type="SAM" id="MobiDB-lite"/>
    </source>
</evidence>
<protein>
    <submittedName>
        <fullName evidence="9">DoxX family membrane protein</fullName>
    </submittedName>
</protein>
<dbReference type="InterPro" id="IPR051907">
    <property type="entry name" value="DoxX-like_oxidoreductase"/>
</dbReference>
<dbReference type="AlphaFoldDB" id="A0A5Q3QCN3"/>
<feature type="transmembrane region" description="Helical" evidence="8">
    <location>
        <begin position="181"/>
        <end position="203"/>
    </location>
</feature>
<dbReference type="Pfam" id="PF07681">
    <property type="entry name" value="DoxX"/>
    <property type="match status" value="1"/>
</dbReference>
<sequence length="244" mass="24880">MSTHDDPPGGAGGYPDDRTVQNAPAGARSGRQQAVSAQTTQIRTGGAGSYDSVDADYTDADPGVYDDRRGLDFYDDVDRGARWHGGADLGLLVLRLALGVIFGLHGAQKLFGVLGGPGTEGFAESLTTMGFEQTAILSLVTGAAELGGGALLVLGLFTPLGAAGLAGVMGPAIALNAQSGFFASDGGVEFEVLLLCAAVALMFTGPGRVSLDNGRAWYRRPLVSGFLALLLAAGSAAAVFFLLR</sequence>
<comment type="subcellular location">
    <subcellularLocation>
        <location evidence="1">Cell membrane</location>
        <topology evidence="1">Multi-pass membrane protein</topology>
    </subcellularLocation>
</comment>
<evidence type="ECO:0000256" key="3">
    <source>
        <dbReference type="ARBA" id="ARBA00022475"/>
    </source>
</evidence>
<keyword evidence="6 8" id="KW-0472">Membrane</keyword>
<name>A0A5Q3QCN3_9PSEU</name>
<evidence type="ECO:0000256" key="8">
    <source>
        <dbReference type="SAM" id="Phobius"/>
    </source>
</evidence>
<feature type="transmembrane region" description="Helical" evidence="8">
    <location>
        <begin position="223"/>
        <end position="243"/>
    </location>
</feature>
<keyword evidence="5 8" id="KW-1133">Transmembrane helix</keyword>
<dbReference type="GO" id="GO:0005886">
    <property type="term" value="C:plasma membrane"/>
    <property type="evidence" value="ECO:0007669"/>
    <property type="project" value="UniProtKB-SubCell"/>
</dbReference>
<evidence type="ECO:0000256" key="2">
    <source>
        <dbReference type="ARBA" id="ARBA00006679"/>
    </source>
</evidence>
<gene>
    <name evidence="9" type="ORF">GIY23_17685</name>
</gene>
<feature type="compositionally biased region" description="Polar residues" evidence="7">
    <location>
        <begin position="30"/>
        <end position="43"/>
    </location>
</feature>
<dbReference type="Proteomes" id="UP000371041">
    <property type="component" value="Chromosome"/>
</dbReference>
<reference evidence="10" key="1">
    <citation type="submission" date="2019-11" db="EMBL/GenBank/DDBJ databases">
        <title>The complete genome sequence of Saccharopolyspora sp. E2A.</title>
        <authorList>
            <person name="Zhang G."/>
        </authorList>
    </citation>
    <scope>NUCLEOTIDE SEQUENCE [LARGE SCALE GENOMIC DNA]</scope>
    <source>
        <strain evidence="10">E2A</strain>
    </source>
</reference>